<comment type="caution">
    <text evidence="8">The sequence shown here is derived from an EMBL/GenBank/DDBJ whole genome shotgun (WGS) entry which is preliminary data.</text>
</comment>
<keyword evidence="5 6" id="KW-0472">Membrane</keyword>
<comment type="subcellular location">
    <subcellularLocation>
        <location evidence="1">Membrane</location>
        <topology evidence="1">Multi-pass membrane protein</topology>
    </subcellularLocation>
</comment>
<evidence type="ECO:0000256" key="2">
    <source>
        <dbReference type="ARBA" id="ARBA00010992"/>
    </source>
</evidence>
<dbReference type="InterPro" id="IPR036259">
    <property type="entry name" value="MFS_trans_sf"/>
</dbReference>
<evidence type="ECO:0000259" key="7">
    <source>
        <dbReference type="PROSITE" id="PS50850"/>
    </source>
</evidence>
<evidence type="ECO:0000313" key="8">
    <source>
        <dbReference type="EMBL" id="KAK3401037.1"/>
    </source>
</evidence>
<keyword evidence="4 6" id="KW-1133">Transmembrane helix</keyword>
<dbReference type="Gene3D" id="1.20.1250.20">
    <property type="entry name" value="MFS general substrate transporter like domains"/>
    <property type="match status" value="1"/>
</dbReference>
<dbReference type="PANTHER" id="PTHR48022">
    <property type="entry name" value="PLASTIDIC GLUCOSE TRANSPORTER 4"/>
    <property type="match status" value="1"/>
</dbReference>
<dbReference type="GO" id="GO:0005351">
    <property type="term" value="F:carbohydrate:proton symporter activity"/>
    <property type="evidence" value="ECO:0007669"/>
    <property type="project" value="TreeGrafter"/>
</dbReference>
<dbReference type="Proteomes" id="UP001281003">
    <property type="component" value="Unassembled WGS sequence"/>
</dbReference>
<dbReference type="InterPro" id="IPR020846">
    <property type="entry name" value="MFS_dom"/>
</dbReference>
<gene>
    <name evidence="8" type="ORF">B0T20DRAFT_495256</name>
</gene>
<accession>A0AAE0PJL4</accession>
<protein>
    <recommendedName>
        <fullName evidence="7">Major facilitator superfamily (MFS) profile domain-containing protein</fullName>
    </recommendedName>
</protein>
<name>A0AAE0PJL4_SORBR</name>
<reference evidence="8" key="2">
    <citation type="submission" date="2023-07" db="EMBL/GenBank/DDBJ databases">
        <authorList>
            <consortium name="Lawrence Berkeley National Laboratory"/>
            <person name="Haridas S."/>
            <person name="Hensen N."/>
            <person name="Bonometti L."/>
            <person name="Westerberg I."/>
            <person name="Brannstrom I.O."/>
            <person name="Guillou S."/>
            <person name="Cros-Aarteil S."/>
            <person name="Calhoun S."/>
            <person name="Kuo A."/>
            <person name="Mondo S."/>
            <person name="Pangilinan J."/>
            <person name="Riley R."/>
            <person name="LaButti K."/>
            <person name="Andreopoulos B."/>
            <person name="Lipzen A."/>
            <person name="Chen C."/>
            <person name="Yanf M."/>
            <person name="Daum C."/>
            <person name="Ng V."/>
            <person name="Clum A."/>
            <person name="Steindorff A."/>
            <person name="Ohm R."/>
            <person name="Martin F."/>
            <person name="Silar P."/>
            <person name="Natvig D."/>
            <person name="Lalanne C."/>
            <person name="Gautier V."/>
            <person name="Ament-velasquez S.L."/>
            <person name="Kruys A."/>
            <person name="Hutchinson M.I."/>
            <person name="Powell A.J."/>
            <person name="Barry K."/>
            <person name="Miller A.N."/>
            <person name="Grigoriev I.V."/>
            <person name="Debuchy R."/>
            <person name="Gladieux P."/>
            <person name="Thoren M.H."/>
            <person name="Johannesson H."/>
        </authorList>
    </citation>
    <scope>NUCLEOTIDE SEQUENCE</scope>
    <source>
        <strain evidence="8">FGSC 1904</strain>
    </source>
</reference>
<dbReference type="Pfam" id="PF00083">
    <property type="entry name" value="Sugar_tr"/>
    <property type="match status" value="1"/>
</dbReference>
<feature type="transmembrane region" description="Helical" evidence="6">
    <location>
        <begin position="327"/>
        <end position="354"/>
    </location>
</feature>
<dbReference type="InterPro" id="IPR005828">
    <property type="entry name" value="MFS_sugar_transport-like"/>
</dbReference>
<reference evidence="8" key="1">
    <citation type="journal article" date="2023" name="Mol. Phylogenet. Evol.">
        <title>Genome-scale phylogeny and comparative genomics of the fungal order Sordariales.</title>
        <authorList>
            <person name="Hensen N."/>
            <person name="Bonometti L."/>
            <person name="Westerberg I."/>
            <person name="Brannstrom I.O."/>
            <person name="Guillou S."/>
            <person name="Cros-Aarteil S."/>
            <person name="Calhoun S."/>
            <person name="Haridas S."/>
            <person name="Kuo A."/>
            <person name="Mondo S."/>
            <person name="Pangilinan J."/>
            <person name="Riley R."/>
            <person name="LaButti K."/>
            <person name="Andreopoulos B."/>
            <person name="Lipzen A."/>
            <person name="Chen C."/>
            <person name="Yan M."/>
            <person name="Daum C."/>
            <person name="Ng V."/>
            <person name="Clum A."/>
            <person name="Steindorff A."/>
            <person name="Ohm R.A."/>
            <person name="Martin F."/>
            <person name="Silar P."/>
            <person name="Natvig D.O."/>
            <person name="Lalanne C."/>
            <person name="Gautier V."/>
            <person name="Ament-Velasquez S.L."/>
            <person name="Kruys A."/>
            <person name="Hutchinson M.I."/>
            <person name="Powell A.J."/>
            <person name="Barry K."/>
            <person name="Miller A.N."/>
            <person name="Grigoriev I.V."/>
            <person name="Debuchy R."/>
            <person name="Gladieux P."/>
            <person name="Hiltunen Thoren M."/>
            <person name="Johannesson H."/>
        </authorList>
    </citation>
    <scope>NUCLEOTIDE SEQUENCE</scope>
    <source>
        <strain evidence="8">FGSC 1904</strain>
    </source>
</reference>
<evidence type="ECO:0000313" key="9">
    <source>
        <dbReference type="Proteomes" id="UP001281003"/>
    </source>
</evidence>
<feature type="transmembrane region" description="Helical" evidence="6">
    <location>
        <begin position="73"/>
        <end position="98"/>
    </location>
</feature>
<evidence type="ECO:0000256" key="3">
    <source>
        <dbReference type="ARBA" id="ARBA00022692"/>
    </source>
</evidence>
<organism evidence="8 9">
    <name type="scientific">Sordaria brevicollis</name>
    <dbReference type="NCBI Taxonomy" id="83679"/>
    <lineage>
        <taxon>Eukaryota</taxon>
        <taxon>Fungi</taxon>
        <taxon>Dikarya</taxon>
        <taxon>Ascomycota</taxon>
        <taxon>Pezizomycotina</taxon>
        <taxon>Sordariomycetes</taxon>
        <taxon>Sordariomycetidae</taxon>
        <taxon>Sordariales</taxon>
        <taxon>Sordariaceae</taxon>
        <taxon>Sordaria</taxon>
    </lineage>
</organism>
<keyword evidence="3 6" id="KW-0812">Transmembrane</keyword>
<comment type="similarity">
    <text evidence="2">Belongs to the major facilitator superfamily. Sugar transporter (TC 2.A.1.1) family.</text>
</comment>
<dbReference type="InterPro" id="IPR050360">
    <property type="entry name" value="MFS_Sugar_Transporters"/>
</dbReference>
<evidence type="ECO:0000256" key="1">
    <source>
        <dbReference type="ARBA" id="ARBA00004141"/>
    </source>
</evidence>
<feature type="transmembrane region" description="Helical" evidence="6">
    <location>
        <begin position="31"/>
        <end position="48"/>
    </location>
</feature>
<dbReference type="SUPFAM" id="SSF103473">
    <property type="entry name" value="MFS general substrate transporter"/>
    <property type="match status" value="1"/>
</dbReference>
<dbReference type="GO" id="GO:0016020">
    <property type="term" value="C:membrane"/>
    <property type="evidence" value="ECO:0007669"/>
    <property type="project" value="UniProtKB-SubCell"/>
</dbReference>
<feature type="domain" description="Major facilitator superfamily (MFS) profile" evidence="7">
    <location>
        <begin position="38"/>
        <end position="393"/>
    </location>
</feature>
<evidence type="ECO:0000256" key="4">
    <source>
        <dbReference type="ARBA" id="ARBA00022989"/>
    </source>
</evidence>
<keyword evidence="9" id="KW-1185">Reference proteome</keyword>
<evidence type="ECO:0000256" key="5">
    <source>
        <dbReference type="ARBA" id="ARBA00023136"/>
    </source>
</evidence>
<dbReference type="EMBL" id="JAUTDP010000003">
    <property type="protein sequence ID" value="KAK3401037.1"/>
    <property type="molecule type" value="Genomic_DNA"/>
</dbReference>
<dbReference type="PROSITE" id="PS50850">
    <property type="entry name" value="MFS"/>
    <property type="match status" value="1"/>
</dbReference>
<proteinExistence type="inferred from homology"/>
<dbReference type="PANTHER" id="PTHR48022:SF29">
    <property type="entry name" value="SUGAR TRANSPORTER, PUTATIVE (AFU_ORTHOLOGUE AFUA_6G14500)-RELATED"/>
    <property type="match status" value="1"/>
</dbReference>
<evidence type="ECO:0000256" key="6">
    <source>
        <dbReference type="SAM" id="Phobius"/>
    </source>
</evidence>
<sequence>MTTVKDVNEWECPLTLLVQQDTKKWWQKPKLCLLYSFFVFAAFTAQWPSGYDSAVMNSIQELESWQKFFGYPVRGWLCLITAIYSLGALCSVPVVPLISNRYGRRRTIQLACGIMCLGAGLQAGATNFGMFVGARRILGFGVPFSLNSSATLLAELSHPNDRATITSLFGPSFFTGAILAAGVVWATSSGMHDDDLAWRIPSALQGLPSLLQVIAVYFCPESPRWLLSQERLGNTFGIFIEYYSEGTKGSEFARIEYAQVEAKLEEERKRKSRFIPKLPKAIGIIAHTTIQAIIFGKTCWELLVTVLMATLSPRFPRRRISPVAQKAVVPVLVLMFLYTPFYALGWGTLAYPYLTELFPYYQGSQGIAVEHLASRIALFSNNFVNPIALDEIG</sequence>
<feature type="transmembrane region" description="Helical" evidence="6">
    <location>
        <begin position="110"/>
        <end position="131"/>
    </location>
</feature>
<feature type="transmembrane region" description="Helical" evidence="6">
    <location>
        <begin position="168"/>
        <end position="188"/>
    </location>
</feature>
<dbReference type="AlphaFoldDB" id="A0AAE0PJL4"/>